<dbReference type="RefSeq" id="WP_338249644.1">
    <property type="nucleotide sequence ID" value="NZ_AP028907.1"/>
</dbReference>
<dbReference type="Proteomes" id="UP001341135">
    <property type="component" value="Chromosome"/>
</dbReference>
<dbReference type="Gene3D" id="3.40.50.2000">
    <property type="entry name" value="Glycogen Phosphorylase B"/>
    <property type="match status" value="2"/>
</dbReference>
<evidence type="ECO:0000313" key="3">
    <source>
        <dbReference type="Proteomes" id="UP001341135"/>
    </source>
</evidence>
<keyword evidence="3" id="KW-1185">Reference proteome</keyword>
<dbReference type="SUPFAM" id="SSF53756">
    <property type="entry name" value="UDP-Glycosyltransferase/glycogen phosphorylase"/>
    <property type="match status" value="1"/>
</dbReference>
<protein>
    <recommendedName>
        <fullName evidence="1">Glycosyltransferase subfamily 4-like N-terminal domain-containing protein</fullName>
    </recommendedName>
</protein>
<dbReference type="Pfam" id="PF13439">
    <property type="entry name" value="Glyco_transf_4"/>
    <property type="match status" value="1"/>
</dbReference>
<evidence type="ECO:0000259" key="1">
    <source>
        <dbReference type="Pfam" id="PF13439"/>
    </source>
</evidence>
<organism evidence="2 3">
    <name type="scientific">Pyrodictium abyssi</name>
    <dbReference type="NCBI Taxonomy" id="54256"/>
    <lineage>
        <taxon>Archaea</taxon>
        <taxon>Thermoproteota</taxon>
        <taxon>Thermoprotei</taxon>
        <taxon>Desulfurococcales</taxon>
        <taxon>Pyrodictiaceae</taxon>
        <taxon>Pyrodictium</taxon>
    </lineage>
</organism>
<name>A0ABM8IXW9_9CREN</name>
<dbReference type="EMBL" id="AP028907">
    <property type="protein sequence ID" value="BES82378.1"/>
    <property type="molecule type" value="Genomic_DNA"/>
</dbReference>
<feature type="domain" description="Glycosyltransferase subfamily 4-like N-terminal" evidence="1">
    <location>
        <begin position="20"/>
        <end position="167"/>
    </location>
</feature>
<accession>A0ABM8IXW9</accession>
<evidence type="ECO:0000313" key="2">
    <source>
        <dbReference type="EMBL" id="BES82378.1"/>
    </source>
</evidence>
<sequence>MHQDIDVVLVSRGWFPTTKGGAEKFISRLGNELYKRGLKVVGITQWVRNAFYPKTPYKIIFISGKGKPNTLSSLVFSLKAGITVNKLKPCAVIVNGYWGELAPLFIKSSKIVTIIHDVGFVNSIYQSKLHYNTIKNIMRKYILSKIIKKSDIIVVPSLIVKKDIINYISSYCTEKIYVLGFEGIDGPFRRIHVENEYFDIVHVARFAPNKGHIILLKAFANILNELKNIRLWLVGGIDAKHIDYYEKIKYIANNINRKFNKPVVKIVTNAPSLNNYYALADVCVAPSIGDEGYGLAVAECMAYGKPVIASDIFADTGVVSAERAFVVERGDPYALANTIKYVYLNYEEALKKADKGLEFARKCSWSKVADKFIELLRHVNCK</sequence>
<dbReference type="PANTHER" id="PTHR12526">
    <property type="entry name" value="GLYCOSYLTRANSFERASE"/>
    <property type="match status" value="1"/>
</dbReference>
<dbReference type="Pfam" id="PF13692">
    <property type="entry name" value="Glyco_trans_1_4"/>
    <property type="match status" value="1"/>
</dbReference>
<dbReference type="InterPro" id="IPR028098">
    <property type="entry name" value="Glyco_trans_4-like_N"/>
</dbReference>
<dbReference type="GeneID" id="89289948"/>
<gene>
    <name evidence="2" type="ORF">PABY_19450</name>
</gene>
<reference evidence="2 3" key="1">
    <citation type="submission" date="2023-09" db="EMBL/GenBank/DDBJ databases">
        <title>Pyrofollis japonicus gen. nov. sp. nov., a novel member of the family Pyrodictiaceae isolated from the Iheya North hydrothermal field.</title>
        <authorList>
            <person name="Miyazaki U."/>
            <person name="Sanari M."/>
            <person name="Tame A."/>
            <person name="Kitajima M."/>
            <person name="Okamoto A."/>
            <person name="Sawayama S."/>
            <person name="Miyazaki J."/>
            <person name="Takai K."/>
            <person name="Nakagawa S."/>
        </authorList>
    </citation>
    <scope>NUCLEOTIDE SEQUENCE [LARGE SCALE GENOMIC DNA]</scope>
    <source>
        <strain evidence="2 3">AV2</strain>
    </source>
</reference>
<proteinExistence type="predicted"/>